<name>A0A9D1MKF9_9FIRM</name>
<dbReference type="AlphaFoldDB" id="A0A9D1MKF9"/>
<dbReference type="InterPro" id="IPR039421">
    <property type="entry name" value="Type_1_exporter"/>
</dbReference>
<sequence length="590" mass="65128">MVRTLLKSVKQYKTVSILTPLVMIGEASMEIIIPFLMGFLIDEITAMAETTTFSMNIVWYGLAMIACAAFALFCGIMGGRLASKASAGFAANLRYDMYDNIQTYSFANIDNFSTASLITRITTDVSNVQLAFQMCIRMLVRAPILFIFASVMTFIISPTMGGIFIAAAVVLAIIVGIIMVRVSTPFRIMFKKYDNLNRVVQEDLTAIRVVKSYVREEHEMEKMRAATQDVYNYSVKAEKLLNYLMPVVQCVIYVAMILLLIMGGNMIISEYTDFTMGNLTSLLQYMTQILTAVMLVAMCLQYISLSKGSMDRIAAVLEEKTTLPKPENAITEVKDGSIDFNDVFMSYIQKADVTVLKDIDLHIKSGETIGIIGATGSGKSSLVSLIPRLYDVSSGSVKVGGVDVRNYDLDTLRSKVAMVLQKNVLFSGSIAENLRWGDENATQEQIEEACRQACADEFIQQLPGKYQYDLGQGGVNVSGGQKQRLCIARALLRKPKVIIFDDSTSAVDTKTDAMIRHSLRTHAPDVTKIIIAQRVASVEDADRIVVLDEGKISGIGTHEELLKNNAIYQEVYLSQVKGKADEEDGGDIND</sequence>
<evidence type="ECO:0000313" key="12">
    <source>
        <dbReference type="EMBL" id="HIU61756.1"/>
    </source>
</evidence>
<comment type="caution">
    <text evidence="12">The sequence shown here is derived from an EMBL/GenBank/DDBJ whole genome shotgun (WGS) entry which is preliminary data.</text>
</comment>
<evidence type="ECO:0000259" key="11">
    <source>
        <dbReference type="PROSITE" id="PS50929"/>
    </source>
</evidence>
<dbReference type="InterPro" id="IPR017871">
    <property type="entry name" value="ABC_transporter-like_CS"/>
</dbReference>
<comment type="subcellular location">
    <subcellularLocation>
        <location evidence="1">Cell membrane</location>
        <topology evidence="1">Multi-pass membrane protein</topology>
    </subcellularLocation>
</comment>
<keyword evidence="8 9" id="KW-0472">Membrane</keyword>
<evidence type="ECO:0000256" key="5">
    <source>
        <dbReference type="ARBA" id="ARBA00022741"/>
    </source>
</evidence>
<feature type="transmembrane region" description="Helical" evidence="9">
    <location>
        <begin position="282"/>
        <end position="303"/>
    </location>
</feature>
<dbReference type="Pfam" id="PF00664">
    <property type="entry name" value="ABC_membrane"/>
    <property type="match status" value="1"/>
</dbReference>
<evidence type="ECO:0000256" key="8">
    <source>
        <dbReference type="ARBA" id="ARBA00023136"/>
    </source>
</evidence>
<dbReference type="SUPFAM" id="SSF52540">
    <property type="entry name" value="P-loop containing nucleoside triphosphate hydrolases"/>
    <property type="match status" value="1"/>
</dbReference>
<evidence type="ECO:0000256" key="9">
    <source>
        <dbReference type="SAM" id="Phobius"/>
    </source>
</evidence>
<evidence type="ECO:0000313" key="13">
    <source>
        <dbReference type="Proteomes" id="UP000824110"/>
    </source>
</evidence>
<feature type="domain" description="ABC transmembrane type-1" evidence="11">
    <location>
        <begin position="17"/>
        <end position="305"/>
    </location>
</feature>
<evidence type="ECO:0000259" key="10">
    <source>
        <dbReference type="PROSITE" id="PS50893"/>
    </source>
</evidence>
<dbReference type="PROSITE" id="PS00211">
    <property type="entry name" value="ABC_TRANSPORTER_1"/>
    <property type="match status" value="1"/>
</dbReference>
<feature type="transmembrane region" description="Helical" evidence="9">
    <location>
        <begin position="240"/>
        <end position="262"/>
    </location>
</feature>
<evidence type="ECO:0000256" key="7">
    <source>
        <dbReference type="ARBA" id="ARBA00022989"/>
    </source>
</evidence>
<dbReference type="GO" id="GO:0015421">
    <property type="term" value="F:ABC-type oligopeptide transporter activity"/>
    <property type="evidence" value="ECO:0007669"/>
    <property type="project" value="TreeGrafter"/>
</dbReference>
<dbReference type="GO" id="GO:0005524">
    <property type="term" value="F:ATP binding"/>
    <property type="evidence" value="ECO:0007669"/>
    <property type="project" value="UniProtKB-KW"/>
</dbReference>
<dbReference type="InterPro" id="IPR003593">
    <property type="entry name" value="AAA+_ATPase"/>
</dbReference>
<feature type="transmembrane region" description="Helical" evidence="9">
    <location>
        <begin position="12"/>
        <end position="37"/>
    </location>
</feature>
<feature type="domain" description="ABC transporter" evidence="10">
    <location>
        <begin position="338"/>
        <end position="574"/>
    </location>
</feature>
<dbReference type="InterPro" id="IPR011527">
    <property type="entry name" value="ABC1_TM_dom"/>
</dbReference>
<dbReference type="Gene3D" id="1.20.1560.10">
    <property type="entry name" value="ABC transporter type 1, transmembrane domain"/>
    <property type="match status" value="1"/>
</dbReference>
<dbReference type="EMBL" id="DVNE01000037">
    <property type="protein sequence ID" value="HIU61756.1"/>
    <property type="molecule type" value="Genomic_DNA"/>
</dbReference>
<dbReference type="Proteomes" id="UP000824110">
    <property type="component" value="Unassembled WGS sequence"/>
</dbReference>
<proteinExistence type="predicted"/>
<evidence type="ECO:0000256" key="3">
    <source>
        <dbReference type="ARBA" id="ARBA00022475"/>
    </source>
</evidence>
<evidence type="ECO:0000256" key="1">
    <source>
        <dbReference type="ARBA" id="ARBA00004651"/>
    </source>
</evidence>
<feature type="transmembrane region" description="Helical" evidence="9">
    <location>
        <begin position="57"/>
        <end position="76"/>
    </location>
</feature>
<dbReference type="Pfam" id="PF00005">
    <property type="entry name" value="ABC_tran"/>
    <property type="match status" value="1"/>
</dbReference>
<dbReference type="GO" id="GO:0005886">
    <property type="term" value="C:plasma membrane"/>
    <property type="evidence" value="ECO:0007669"/>
    <property type="project" value="UniProtKB-SubCell"/>
</dbReference>
<dbReference type="InterPro" id="IPR003439">
    <property type="entry name" value="ABC_transporter-like_ATP-bd"/>
</dbReference>
<evidence type="ECO:0000256" key="2">
    <source>
        <dbReference type="ARBA" id="ARBA00022448"/>
    </source>
</evidence>
<reference evidence="12" key="2">
    <citation type="journal article" date="2021" name="PeerJ">
        <title>Extensive microbial diversity within the chicken gut microbiome revealed by metagenomics and culture.</title>
        <authorList>
            <person name="Gilroy R."/>
            <person name="Ravi A."/>
            <person name="Getino M."/>
            <person name="Pursley I."/>
            <person name="Horton D.L."/>
            <person name="Alikhan N.F."/>
            <person name="Baker D."/>
            <person name="Gharbi K."/>
            <person name="Hall N."/>
            <person name="Watson M."/>
            <person name="Adriaenssens E.M."/>
            <person name="Foster-Nyarko E."/>
            <person name="Jarju S."/>
            <person name="Secka A."/>
            <person name="Antonio M."/>
            <person name="Oren A."/>
            <person name="Chaudhuri R.R."/>
            <person name="La Ragione R."/>
            <person name="Hildebrand F."/>
            <person name="Pallen M.J."/>
        </authorList>
    </citation>
    <scope>NUCLEOTIDE SEQUENCE</scope>
    <source>
        <strain evidence="12">CHK195-12923</strain>
    </source>
</reference>
<dbReference type="SMART" id="SM00382">
    <property type="entry name" value="AAA"/>
    <property type="match status" value="1"/>
</dbReference>
<keyword evidence="5" id="KW-0547">Nucleotide-binding</keyword>
<keyword evidence="2" id="KW-0813">Transport</keyword>
<feature type="transmembrane region" description="Helical" evidence="9">
    <location>
        <begin position="138"/>
        <end position="157"/>
    </location>
</feature>
<organism evidence="12 13">
    <name type="scientific">Candidatus Coproplasma excrementigallinarum</name>
    <dbReference type="NCBI Taxonomy" id="2840747"/>
    <lineage>
        <taxon>Bacteria</taxon>
        <taxon>Bacillati</taxon>
        <taxon>Bacillota</taxon>
        <taxon>Clostridia</taxon>
        <taxon>Eubacteriales</taxon>
        <taxon>Candidatus Coproplasma</taxon>
    </lineage>
</organism>
<dbReference type="Gene3D" id="3.40.50.300">
    <property type="entry name" value="P-loop containing nucleotide triphosphate hydrolases"/>
    <property type="match status" value="1"/>
</dbReference>
<dbReference type="PANTHER" id="PTHR43394">
    <property type="entry name" value="ATP-DEPENDENT PERMEASE MDL1, MITOCHONDRIAL"/>
    <property type="match status" value="1"/>
</dbReference>
<dbReference type="PROSITE" id="PS50893">
    <property type="entry name" value="ABC_TRANSPORTER_2"/>
    <property type="match status" value="1"/>
</dbReference>
<dbReference type="InterPro" id="IPR036640">
    <property type="entry name" value="ABC1_TM_sf"/>
</dbReference>
<feature type="transmembrane region" description="Helical" evidence="9">
    <location>
        <begin position="163"/>
        <end position="182"/>
    </location>
</feature>
<accession>A0A9D1MKF9</accession>
<dbReference type="SUPFAM" id="SSF90123">
    <property type="entry name" value="ABC transporter transmembrane region"/>
    <property type="match status" value="1"/>
</dbReference>
<gene>
    <name evidence="12" type="ORF">IAB69_03815</name>
</gene>
<dbReference type="PANTHER" id="PTHR43394:SF1">
    <property type="entry name" value="ATP-BINDING CASSETTE SUB-FAMILY B MEMBER 10, MITOCHONDRIAL"/>
    <property type="match status" value="1"/>
</dbReference>
<protein>
    <submittedName>
        <fullName evidence="12">ABC transporter ATP-binding protein</fullName>
    </submittedName>
</protein>
<keyword evidence="7 9" id="KW-1133">Transmembrane helix</keyword>
<dbReference type="FunFam" id="3.40.50.300:FF:000221">
    <property type="entry name" value="Multidrug ABC transporter ATP-binding protein"/>
    <property type="match status" value="1"/>
</dbReference>
<keyword evidence="6 12" id="KW-0067">ATP-binding</keyword>
<dbReference type="CDD" id="cd18548">
    <property type="entry name" value="ABC_6TM_Tm287_like"/>
    <property type="match status" value="1"/>
</dbReference>
<reference evidence="12" key="1">
    <citation type="submission" date="2020-10" db="EMBL/GenBank/DDBJ databases">
        <authorList>
            <person name="Gilroy R."/>
        </authorList>
    </citation>
    <scope>NUCLEOTIDE SEQUENCE</scope>
    <source>
        <strain evidence="12">CHK195-12923</strain>
    </source>
</reference>
<evidence type="ECO:0000256" key="6">
    <source>
        <dbReference type="ARBA" id="ARBA00022840"/>
    </source>
</evidence>
<dbReference type="GO" id="GO:0016887">
    <property type="term" value="F:ATP hydrolysis activity"/>
    <property type="evidence" value="ECO:0007669"/>
    <property type="project" value="InterPro"/>
</dbReference>
<dbReference type="InterPro" id="IPR027417">
    <property type="entry name" value="P-loop_NTPase"/>
</dbReference>
<keyword evidence="4 9" id="KW-0812">Transmembrane</keyword>
<dbReference type="PROSITE" id="PS50929">
    <property type="entry name" value="ABC_TM1F"/>
    <property type="match status" value="1"/>
</dbReference>
<keyword evidence="3" id="KW-1003">Cell membrane</keyword>
<evidence type="ECO:0000256" key="4">
    <source>
        <dbReference type="ARBA" id="ARBA00022692"/>
    </source>
</evidence>